<dbReference type="Proteomes" id="UP000014148">
    <property type="component" value="Unassembled WGS sequence"/>
</dbReference>
<comment type="subcellular location">
    <subcellularLocation>
        <location evidence="1">Cell membrane</location>
        <topology evidence="1">Multi-pass membrane protein</topology>
    </subcellularLocation>
</comment>
<sequence>MKETQPSDLTYQEKMIQGSAWMSIGSIFSRLLGAIYIIPWYAWMGENARTANGLFNMGYTFYALFMMISTAGLPGAIAKQIARYNSMGEYRTSQRLFIKALQATAILGIFFGGVMFLTAPLLASLSGGGRALIPVIQALSIAVVAFPCMSVLRGYFQGQQDMRPSAISQLVEQALRVLYMLISVFIIMKVMKGDYLSAVIQSTFAASVGMIGSYGVLLFYWFKDRKRSDHQMAYSLNKAAPAIDTKKLLFETVRQAIPFILLGSGITFYKLIDQVTFIHTMDANTNYSHDQLVDLYALFSANPDKLTMVVVALGTSLALTSLPMLTELFTQRRRPELAKLVNTNIQLFAFIMLPAVFGMILLAYPLNTVFYSADVLGSRVLIVACWSGLVSALFMMLSTTLQGVSHSRIAVKYLLAGLLLKAVIQIPLIELLEVYGPLVATFFGLSLTCGLCLWKLRRVVRANYQLALRRCVLILILTLVMLVVAVIVRQLSYLAFDPSSRLSALVICLLTAGVGGGVYFYLSLKIRLVDKLVGPQAMKWRRRLRIK</sequence>
<proteinExistence type="predicted"/>
<feature type="transmembrane region" description="Helical" evidence="6">
    <location>
        <begin position="500"/>
        <end position="522"/>
    </location>
</feature>
<feature type="transmembrane region" description="Helical" evidence="6">
    <location>
        <begin position="434"/>
        <end position="454"/>
    </location>
</feature>
<dbReference type="InterPro" id="IPR050833">
    <property type="entry name" value="Poly_Biosynth_Transport"/>
</dbReference>
<keyword evidence="2" id="KW-1003">Cell membrane</keyword>
<evidence type="ECO:0000313" key="8">
    <source>
        <dbReference type="EMBL" id="EOT63979.1"/>
    </source>
</evidence>
<evidence type="ECO:0000256" key="5">
    <source>
        <dbReference type="ARBA" id="ARBA00023136"/>
    </source>
</evidence>
<evidence type="ECO:0000313" key="10">
    <source>
        <dbReference type="Proteomes" id="UP000014148"/>
    </source>
</evidence>
<dbReference type="InterPro" id="IPR002797">
    <property type="entry name" value="Polysacc_synth"/>
</dbReference>
<evidence type="ECO:0000256" key="4">
    <source>
        <dbReference type="ARBA" id="ARBA00022989"/>
    </source>
</evidence>
<feature type="transmembrane region" description="Helical" evidence="6">
    <location>
        <begin position="376"/>
        <end position="397"/>
    </location>
</feature>
<feature type="transmembrane region" description="Helical" evidence="6">
    <location>
        <begin position="131"/>
        <end position="152"/>
    </location>
</feature>
<protein>
    <submittedName>
        <fullName evidence="7">Uncharacterized protein</fullName>
    </submittedName>
</protein>
<dbReference type="PIRSF" id="PIRSF038958">
    <property type="entry name" value="PG_synth_SpoVB"/>
    <property type="match status" value="1"/>
</dbReference>
<feature type="transmembrane region" description="Helical" evidence="6">
    <location>
        <begin position="466"/>
        <end position="488"/>
    </location>
</feature>
<dbReference type="PATRIC" id="fig|1158601.3.peg.2218"/>
<dbReference type="CDD" id="cd13124">
    <property type="entry name" value="MATE_SpoVB_like"/>
    <property type="match status" value="1"/>
</dbReference>
<reference evidence="7 9" key="1">
    <citation type="submission" date="2013-02" db="EMBL/GenBank/DDBJ databases">
        <title>The Genome Sequence of Enterococcus malodoratus ATCC_43197.</title>
        <authorList>
            <consortium name="The Broad Institute Genome Sequencing Platform"/>
            <consortium name="The Broad Institute Genome Sequencing Center for Infectious Disease"/>
            <person name="Earl A.M."/>
            <person name="Gilmore M.S."/>
            <person name="Lebreton F."/>
            <person name="Walker B."/>
            <person name="Young S.K."/>
            <person name="Zeng Q."/>
            <person name="Gargeya S."/>
            <person name="Fitzgerald M."/>
            <person name="Haas B."/>
            <person name="Abouelleil A."/>
            <person name="Alvarado L."/>
            <person name="Arachchi H.M."/>
            <person name="Berlin A.M."/>
            <person name="Chapman S.B."/>
            <person name="Dewar J."/>
            <person name="Goldberg J."/>
            <person name="Griggs A."/>
            <person name="Gujja S."/>
            <person name="Hansen M."/>
            <person name="Howarth C."/>
            <person name="Imamovic A."/>
            <person name="Larimer J."/>
            <person name="McCowan C."/>
            <person name="Murphy C."/>
            <person name="Neiman D."/>
            <person name="Pearson M."/>
            <person name="Priest M."/>
            <person name="Roberts A."/>
            <person name="Saif S."/>
            <person name="Shea T."/>
            <person name="Sisk P."/>
            <person name="Sykes S."/>
            <person name="Wortman J."/>
            <person name="Nusbaum C."/>
            <person name="Birren B."/>
        </authorList>
    </citation>
    <scope>NUCLEOTIDE SEQUENCE [LARGE SCALE GENOMIC DNA]</scope>
    <source>
        <strain evidence="7 9">ATCC 43197</strain>
    </source>
</reference>
<feature type="transmembrane region" description="Helical" evidence="6">
    <location>
        <begin position="345"/>
        <end position="364"/>
    </location>
</feature>
<feature type="transmembrane region" description="Helical" evidence="6">
    <location>
        <begin position="103"/>
        <end position="125"/>
    </location>
</feature>
<dbReference type="Proteomes" id="UP000013783">
    <property type="component" value="Unassembled WGS sequence"/>
</dbReference>
<feature type="transmembrane region" description="Helical" evidence="6">
    <location>
        <begin position="61"/>
        <end position="82"/>
    </location>
</feature>
<comment type="caution">
    <text evidence="7">The sequence shown here is derived from an EMBL/GenBank/DDBJ whole genome shotgun (WGS) entry which is preliminary data.</text>
</comment>
<keyword evidence="4 6" id="KW-1133">Transmembrane helix</keyword>
<dbReference type="OrthoDB" id="9775950at2"/>
<dbReference type="InterPro" id="IPR024923">
    <property type="entry name" value="PG_synth_SpoVB"/>
</dbReference>
<dbReference type="GO" id="GO:0005886">
    <property type="term" value="C:plasma membrane"/>
    <property type="evidence" value="ECO:0007669"/>
    <property type="project" value="UniProtKB-SubCell"/>
</dbReference>
<gene>
    <name evidence="8" type="ORF">I585_03176</name>
    <name evidence="7" type="ORF">UAI_02244</name>
</gene>
<dbReference type="Pfam" id="PF01943">
    <property type="entry name" value="Polysacc_synt"/>
    <property type="match status" value="1"/>
</dbReference>
<dbReference type="RefSeq" id="WP_010741076.1">
    <property type="nucleotide sequence ID" value="NZ_KB946250.1"/>
</dbReference>
<dbReference type="PANTHER" id="PTHR30250:SF21">
    <property type="entry name" value="LIPID II FLIPPASE MURJ"/>
    <property type="match status" value="1"/>
</dbReference>
<evidence type="ECO:0000313" key="7">
    <source>
        <dbReference type="EMBL" id="EOH77607.1"/>
    </source>
</evidence>
<feature type="transmembrane region" description="Helical" evidence="6">
    <location>
        <begin position="409"/>
        <end position="428"/>
    </location>
</feature>
<organism evidence="7 9">
    <name type="scientific">Enterococcus malodoratus ATCC 43197</name>
    <dbReference type="NCBI Taxonomy" id="1158601"/>
    <lineage>
        <taxon>Bacteria</taxon>
        <taxon>Bacillati</taxon>
        <taxon>Bacillota</taxon>
        <taxon>Bacilli</taxon>
        <taxon>Lactobacillales</taxon>
        <taxon>Enterococcaceae</taxon>
        <taxon>Enterococcus</taxon>
    </lineage>
</organism>
<evidence type="ECO:0000256" key="3">
    <source>
        <dbReference type="ARBA" id="ARBA00022692"/>
    </source>
</evidence>
<reference evidence="8 10" key="2">
    <citation type="submission" date="2013-03" db="EMBL/GenBank/DDBJ databases">
        <title>The Genome Sequence of Enterococcus malodoratus ATCC_43197 (PacBio/Illumina hybrid assembly).</title>
        <authorList>
            <consortium name="The Broad Institute Genomics Platform"/>
            <consortium name="The Broad Institute Genome Sequencing Center for Infectious Disease"/>
            <person name="Earl A."/>
            <person name="Russ C."/>
            <person name="Gilmore M."/>
            <person name="Surin D."/>
            <person name="Walker B."/>
            <person name="Young S."/>
            <person name="Zeng Q."/>
            <person name="Gargeya S."/>
            <person name="Fitzgerald M."/>
            <person name="Haas B."/>
            <person name="Abouelleil A."/>
            <person name="Allen A.W."/>
            <person name="Alvarado L."/>
            <person name="Arachchi H.M."/>
            <person name="Berlin A.M."/>
            <person name="Chapman S.B."/>
            <person name="Gainer-Dewar J."/>
            <person name="Goldberg J."/>
            <person name="Griggs A."/>
            <person name="Gujja S."/>
            <person name="Hansen M."/>
            <person name="Howarth C."/>
            <person name="Imamovic A."/>
            <person name="Ireland A."/>
            <person name="Larimer J."/>
            <person name="McCowan C."/>
            <person name="Murphy C."/>
            <person name="Pearson M."/>
            <person name="Poon T.W."/>
            <person name="Priest M."/>
            <person name="Roberts A."/>
            <person name="Saif S."/>
            <person name="Shea T."/>
            <person name="Sisk P."/>
            <person name="Sykes S."/>
            <person name="Wortman J."/>
            <person name="Nusbaum C."/>
            <person name="Birren B."/>
        </authorList>
    </citation>
    <scope>NUCLEOTIDE SEQUENCE [LARGE SCALE GENOMIC DNA]</scope>
    <source>
        <strain evidence="8 10">ATCC 43197</strain>
    </source>
</reference>
<keyword evidence="10" id="KW-1185">Reference proteome</keyword>
<feature type="transmembrane region" description="Helical" evidence="6">
    <location>
        <begin position="203"/>
        <end position="222"/>
    </location>
</feature>
<keyword evidence="3 6" id="KW-0812">Transmembrane</keyword>
<keyword evidence="5 6" id="KW-0472">Membrane</keyword>
<dbReference type="eggNOG" id="COG2244">
    <property type="taxonomic scope" value="Bacteria"/>
</dbReference>
<accession>R2NZY0</accession>
<evidence type="ECO:0000256" key="2">
    <source>
        <dbReference type="ARBA" id="ARBA00022475"/>
    </source>
</evidence>
<evidence type="ECO:0000256" key="1">
    <source>
        <dbReference type="ARBA" id="ARBA00004651"/>
    </source>
</evidence>
<feature type="transmembrane region" description="Helical" evidence="6">
    <location>
        <begin position="306"/>
        <end position="325"/>
    </location>
</feature>
<dbReference type="STRING" id="71451.RV07_GL001866"/>
<dbReference type="AlphaFoldDB" id="R2NZY0"/>
<dbReference type="PANTHER" id="PTHR30250">
    <property type="entry name" value="PST FAMILY PREDICTED COLANIC ACID TRANSPORTER"/>
    <property type="match status" value="1"/>
</dbReference>
<dbReference type="EMBL" id="AJAK01000015">
    <property type="protein sequence ID" value="EOH77607.1"/>
    <property type="molecule type" value="Genomic_DNA"/>
</dbReference>
<dbReference type="EMBL" id="ASWA01000004">
    <property type="protein sequence ID" value="EOT63979.1"/>
    <property type="molecule type" value="Genomic_DNA"/>
</dbReference>
<name>R2NZY0_9ENTE</name>
<evidence type="ECO:0000256" key="6">
    <source>
        <dbReference type="SAM" id="Phobius"/>
    </source>
</evidence>
<evidence type="ECO:0000313" key="9">
    <source>
        <dbReference type="Proteomes" id="UP000013783"/>
    </source>
</evidence>
<feature type="transmembrane region" description="Helical" evidence="6">
    <location>
        <begin position="20"/>
        <end position="41"/>
    </location>
</feature>
<feature type="transmembrane region" description="Helical" evidence="6">
    <location>
        <begin position="173"/>
        <end position="191"/>
    </location>
</feature>
<feature type="transmembrane region" description="Helical" evidence="6">
    <location>
        <begin position="256"/>
        <end position="272"/>
    </location>
</feature>